<dbReference type="OrthoDB" id="22069at2"/>
<evidence type="ECO:0000313" key="3">
    <source>
        <dbReference type="EMBL" id="RED56516.1"/>
    </source>
</evidence>
<name>A0A3D9I5R2_9BACL</name>
<dbReference type="EMBL" id="QRDZ01000039">
    <property type="protein sequence ID" value="RED56516.1"/>
    <property type="molecule type" value="Genomic_DNA"/>
</dbReference>
<accession>A0A3D9I5R2</accession>
<feature type="coiled-coil region" evidence="1">
    <location>
        <begin position="29"/>
        <end position="63"/>
    </location>
</feature>
<protein>
    <submittedName>
        <fullName evidence="3">Uncharacterized protein YoxC</fullName>
    </submittedName>
</protein>
<comment type="caution">
    <text evidence="3">The sequence shown here is derived from an EMBL/GenBank/DDBJ whole genome shotgun (WGS) entry which is preliminary data.</text>
</comment>
<proteinExistence type="predicted"/>
<keyword evidence="2" id="KW-1133">Transmembrane helix</keyword>
<keyword evidence="4" id="KW-1185">Reference proteome</keyword>
<dbReference type="InterPro" id="IPR009293">
    <property type="entry name" value="UPF0478"/>
</dbReference>
<keyword evidence="2" id="KW-0472">Membrane</keyword>
<reference evidence="3 4" key="1">
    <citation type="submission" date="2018-07" db="EMBL/GenBank/DDBJ databases">
        <title>Genomic Encyclopedia of Type Strains, Phase III (KMG-III): the genomes of soil and plant-associated and newly described type strains.</title>
        <authorList>
            <person name="Whitman W."/>
        </authorList>
    </citation>
    <scope>NUCLEOTIDE SEQUENCE [LARGE SCALE GENOMIC DNA]</scope>
    <source>
        <strain evidence="3 4">CECT 7287</strain>
    </source>
</reference>
<sequence>MGNQEILAMSAAIAAVAFVFLCGFLIALLRTARQSLLAAESTLKEVKQTVEELRGEVGKLASSVNDAAFDVKGKLQSTDPFFAAIQDVGAILSDVTGTARKAARKWTDRFQKQAESAQEHAAESTPPQWLKWAAIGSRLAIGLKKGKDYRAKRPYPQAKEGY</sequence>
<evidence type="ECO:0000313" key="4">
    <source>
        <dbReference type="Proteomes" id="UP000256977"/>
    </source>
</evidence>
<gene>
    <name evidence="3" type="ORF">DFP98_13974</name>
</gene>
<evidence type="ECO:0000256" key="1">
    <source>
        <dbReference type="SAM" id="Coils"/>
    </source>
</evidence>
<dbReference type="RefSeq" id="WP_116064948.1">
    <property type="nucleotide sequence ID" value="NZ_QRDZ01000039.1"/>
</dbReference>
<keyword evidence="2" id="KW-0812">Transmembrane</keyword>
<evidence type="ECO:0000256" key="2">
    <source>
        <dbReference type="SAM" id="Phobius"/>
    </source>
</evidence>
<dbReference type="PANTHER" id="PTHR40070:SF1">
    <property type="entry name" value="UPF0478 PROTEIN YTXG"/>
    <property type="match status" value="1"/>
</dbReference>
<dbReference type="Pfam" id="PF06103">
    <property type="entry name" value="DUF948"/>
    <property type="match status" value="1"/>
</dbReference>
<feature type="transmembrane region" description="Helical" evidence="2">
    <location>
        <begin position="6"/>
        <end position="29"/>
    </location>
</feature>
<organism evidence="3 4">
    <name type="scientific">Cohnella phaseoli</name>
    <dbReference type="NCBI Taxonomy" id="456490"/>
    <lineage>
        <taxon>Bacteria</taxon>
        <taxon>Bacillati</taxon>
        <taxon>Bacillota</taxon>
        <taxon>Bacilli</taxon>
        <taxon>Bacillales</taxon>
        <taxon>Paenibacillaceae</taxon>
        <taxon>Cohnella</taxon>
    </lineage>
</organism>
<dbReference type="PANTHER" id="PTHR40070">
    <property type="entry name" value="UPF0478 PROTEIN YTXG"/>
    <property type="match status" value="1"/>
</dbReference>
<dbReference type="AlphaFoldDB" id="A0A3D9I5R2"/>
<dbReference type="Proteomes" id="UP000256977">
    <property type="component" value="Unassembled WGS sequence"/>
</dbReference>
<keyword evidence="1" id="KW-0175">Coiled coil</keyword>